<keyword evidence="3" id="KW-1185">Reference proteome</keyword>
<keyword evidence="1" id="KW-0472">Membrane</keyword>
<dbReference type="EMBL" id="JAIZAY010000019">
    <property type="protein sequence ID" value="KAJ8024022.1"/>
    <property type="molecule type" value="Genomic_DNA"/>
</dbReference>
<keyword evidence="1" id="KW-1133">Transmembrane helix</keyword>
<dbReference type="Proteomes" id="UP001152320">
    <property type="component" value="Chromosome 19"/>
</dbReference>
<protein>
    <submittedName>
        <fullName evidence="2">Uncharacterized protein</fullName>
    </submittedName>
</protein>
<proteinExistence type="predicted"/>
<evidence type="ECO:0000313" key="3">
    <source>
        <dbReference type="Proteomes" id="UP001152320"/>
    </source>
</evidence>
<comment type="caution">
    <text evidence="2">The sequence shown here is derived from an EMBL/GenBank/DDBJ whole genome shotgun (WGS) entry which is preliminary data.</text>
</comment>
<evidence type="ECO:0000256" key="1">
    <source>
        <dbReference type="SAM" id="Phobius"/>
    </source>
</evidence>
<feature type="transmembrane region" description="Helical" evidence="1">
    <location>
        <begin position="44"/>
        <end position="67"/>
    </location>
</feature>
<dbReference type="AlphaFoldDB" id="A0A9Q0YKB7"/>
<sequence length="132" mass="14490">MAGIFNLILWLVSNNLFLLNPLSTSALPWLSVSAILANFIRAEYFLSPVGLVIFPTLLQYTSILSYFTTWSRLWAVSSSSVAAPSSSSVFSAVRQYQSSGIGHVFQPLIRQLVNLSSWEGLDPGGNLLDCFL</sequence>
<organism evidence="2 3">
    <name type="scientific">Holothuria leucospilota</name>
    <name type="common">Black long sea cucumber</name>
    <name type="synonym">Mertensiothuria leucospilota</name>
    <dbReference type="NCBI Taxonomy" id="206669"/>
    <lineage>
        <taxon>Eukaryota</taxon>
        <taxon>Metazoa</taxon>
        <taxon>Echinodermata</taxon>
        <taxon>Eleutherozoa</taxon>
        <taxon>Echinozoa</taxon>
        <taxon>Holothuroidea</taxon>
        <taxon>Aspidochirotacea</taxon>
        <taxon>Aspidochirotida</taxon>
        <taxon>Holothuriidae</taxon>
        <taxon>Holothuria</taxon>
    </lineage>
</organism>
<feature type="transmembrane region" description="Helical" evidence="1">
    <location>
        <begin position="16"/>
        <end position="37"/>
    </location>
</feature>
<gene>
    <name evidence="2" type="ORF">HOLleu_36627</name>
</gene>
<evidence type="ECO:0000313" key="2">
    <source>
        <dbReference type="EMBL" id="KAJ8024022.1"/>
    </source>
</evidence>
<name>A0A9Q0YKB7_HOLLE</name>
<reference evidence="2" key="1">
    <citation type="submission" date="2021-10" db="EMBL/GenBank/DDBJ databases">
        <title>Tropical sea cucumber genome reveals ecological adaptation and Cuvierian tubules defense mechanism.</title>
        <authorList>
            <person name="Chen T."/>
        </authorList>
    </citation>
    <scope>NUCLEOTIDE SEQUENCE</scope>
    <source>
        <strain evidence="2">Nanhai2018</strain>
        <tissue evidence="2">Muscle</tissue>
    </source>
</reference>
<accession>A0A9Q0YKB7</accession>
<keyword evidence="1" id="KW-0812">Transmembrane</keyword>